<proteinExistence type="predicted"/>
<feature type="region of interest" description="Disordered" evidence="1">
    <location>
        <begin position="190"/>
        <end position="288"/>
    </location>
</feature>
<comment type="caution">
    <text evidence="3">The sequence shown here is derived from an EMBL/GenBank/DDBJ whole genome shotgun (WGS) entry which is preliminary data.</text>
</comment>
<name>A0A9D4ZGZ3_ADICA</name>
<dbReference type="InterPro" id="IPR058935">
    <property type="entry name" value="At4g15545-like_C"/>
</dbReference>
<evidence type="ECO:0000259" key="2">
    <source>
        <dbReference type="Pfam" id="PF25972"/>
    </source>
</evidence>
<reference evidence="3" key="1">
    <citation type="submission" date="2021-01" db="EMBL/GenBank/DDBJ databases">
        <title>Adiantum capillus-veneris genome.</title>
        <authorList>
            <person name="Fang Y."/>
            <person name="Liao Q."/>
        </authorList>
    </citation>
    <scope>NUCLEOTIDE SEQUENCE</scope>
    <source>
        <strain evidence="3">H3</strain>
        <tissue evidence="3">Leaf</tissue>
    </source>
</reference>
<feature type="compositionally biased region" description="Polar residues" evidence="1">
    <location>
        <begin position="227"/>
        <end position="247"/>
    </location>
</feature>
<sequence length="356" mass="38801">MANNGSSELPREVLAVLPSDPYEQLDVARKITAMAISSRLSMLETESGKLKQRLQEKDQIAYSLQERVSELEQALQESSVRLSQALDEQTKLASEKNTLATSVKKLTRDVTKLETFKRALMQSLQEDDDASTPSASAEKPTASQLMSFDSSLSTSSSLSESDILAARGQNTEYKPAGIGVGSSRSVSLKYSSMQGDEAQVESASKSMPSHTYSLTPPRLTPQLTPTGSPKQSGASSPIQYSASGSPKQHSLSDSQTSFSSSQPTSKRTTAPNSPPKGSFSASRTPRVDGKEFFRQARNRLSYEQFSAFLANIKELNAHRQSREETLRKADEIFGAENKDLYQSFDGLLSRHLPAQG</sequence>
<dbReference type="Proteomes" id="UP000886520">
    <property type="component" value="Chromosome 11"/>
</dbReference>
<dbReference type="EMBL" id="JABFUD020000011">
    <property type="protein sequence ID" value="KAI5073657.1"/>
    <property type="molecule type" value="Genomic_DNA"/>
</dbReference>
<feature type="compositionally biased region" description="Low complexity" evidence="1">
    <location>
        <begin position="248"/>
        <end position="268"/>
    </location>
</feature>
<keyword evidence="4" id="KW-1185">Reference proteome</keyword>
<dbReference type="OrthoDB" id="5599468at2759"/>
<organism evidence="3 4">
    <name type="scientific">Adiantum capillus-veneris</name>
    <name type="common">Maidenhair fern</name>
    <dbReference type="NCBI Taxonomy" id="13818"/>
    <lineage>
        <taxon>Eukaryota</taxon>
        <taxon>Viridiplantae</taxon>
        <taxon>Streptophyta</taxon>
        <taxon>Embryophyta</taxon>
        <taxon>Tracheophyta</taxon>
        <taxon>Polypodiopsida</taxon>
        <taxon>Polypodiidae</taxon>
        <taxon>Polypodiales</taxon>
        <taxon>Pteridineae</taxon>
        <taxon>Pteridaceae</taxon>
        <taxon>Vittarioideae</taxon>
        <taxon>Adiantum</taxon>
    </lineage>
</organism>
<dbReference type="AlphaFoldDB" id="A0A9D4ZGZ3"/>
<protein>
    <recommendedName>
        <fullName evidence="2">At4g15545-like C-terminal domain-containing protein</fullName>
    </recommendedName>
</protein>
<accession>A0A9D4ZGZ3</accession>
<dbReference type="Pfam" id="PF25972">
    <property type="entry name" value="At4g15545_C"/>
    <property type="match status" value="1"/>
</dbReference>
<feature type="region of interest" description="Disordered" evidence="1">
    <location>
        <begin position="124"/>
        <end position="155"/>
    </location>
</feature>
<feature type="compositionally biased region" description="Low complexity" evidence="1">
    <location>
        <begin position="214"/>
        <end position="226"/>
    </location>
</feature>
<feature type="domain" description="At4g15545-like C-terminal" evidence="2">
    <location>
        <begin position="285"/>
        <end position="351"/>
    </location>
</feature>
<dbReference type="PANTHER" id="PTHR47383:SF8">
    <property type="entry name" value="OS01G0768300 PROTEIN"/>
    <property type="match status" value="1"/>
</dbReference>
<evidence type="ECO:0000313" key="4">
    <source>
        <dbReference type="Proteomes" id="UP000886520"/>
    </source>
</evidence>
<feature type="compositionally biased region" description="Low complexity" evidence="1">
    <location>
        <begin position="143"/>
        <end position="155"/>
    </location>
</feature>
<gene>
    <name evidence="3" type="ORF">GOP47_0011670</name>
</gene>
<evidence type="ECO:0000256" key="1">
    <source>
        <dbReference type="SAM" id="MobiDB-lite"/>
    </source>
</evidence>
<feature type="compositionally biased region" description="Polar residues" evidence="1">
    <location>
        <begin position="201"/>
        <end position="213"/>
    </location>
</feature>
<dbReference type="PANTHER" id="PTHR47383">
    <property type="entry name" value="OS03G0659800 PROTEIN"/>
    <property type="match status" value="1"/>
</dbReference>
<dbReference type="InterPro" id="IPR058936">
    <property type="entry name" value="At4g15545-like"/>
</dbReference>
<evidence type="ECO:0000313" key="3">
    <source>
        <dbReference type="EMBL" id="KAI5073657.1"/>
    </source>
</evidence>